<evidence type="ECO:0000256" key="9">
    <source>
        <dbReference type="ARBA" id="ARBA00023136"/>
    </source>
</evidence>
<dbReference type="FunFam" id="3.40.50.300:FF:000134">
    <property type="entry name" value="Iron-enterobactin ABC transporter ATP-binding protein"/>
    <property type="match status" value="1"/>
</dbReference>
<keyword evidence="12" id="KW-1185">Reference proteome</keyword>
<dbReference type="GO" id="GO:0016887">
    <property type="term" value="F:ATP hydrolysis activity"/>
    <property type="evidence" value="ECO:0007669"/>
    <property type="project" value="InterPro"/>
</dbReference>
<dbReference type="InterPro" id="IPR027417">
    <property type="entry name" value="P-loop_NTPase"/>
</dbReference>
<keyword evidence="6 11" id="KW-0067">ATP-binding</keyword>
<keyword evidence="4" id="KW-0410">Iron transport</keyword>
<dbReference type="Proteomes" id="UP000515480">
    <property type="component" value="Chromosome"/>
</dbReference>
<feature type="domain" description="ABC transporter" evidence="10">
    <location>
        <begin position="5"/>
        <end position="241"/>
    </location>
</feature>
<dbReference type="Gene3D" id="3.40.50.300">
    <property type="entry name" value="P-loop containing nucleotide triphosphate hydrolases"/>
    <property type="match status" value="1"/>
</dbReference>
<organism evidence="11 12">
    <name type="scientific">Selenomonas timonae</name>
    <dbReference type="NCBI Taxonomy" id="2754044"/>
    <lineage>
        <taxon>Bacteria</taxon>
        <taxon>Bacillati</taxon>
        <taxon>Bacillota</taxon>
        <taxon>Negativicutes</taxon>
        <taxon>Selenomonadales</taxon>
        <taxon>Selenomonadaceae</taxon>
        <taxon>Selenomonas</taxon>
    </lineage>
</organism>
<evidence type="ECO:0000256" key="8">
    <source>
        <dbReference type="ARBA" id="ARBA00023065"/>
    </source>
</evidence>
<dbReference type="KEGG" id="stim:H1B31_05760"/>
<keyword evidence="5" id="KW-0547">Nucleotide-binding</keyword>
<dbReference type="EMBL" id="CP060204">
    <property type="protein sequence ID" value="QNH53426.1"/>
    <property type="molecule type" value="Genomic_DNA"/>
</dbReference>
<dbReference type="SMART" id="SM00382">
    <property type="entry name" value="AAA"/>
    <property type="match status" value="1"/>
</dbReference>
<keyword evidence="9" id="KW-0472">Membrane</keyword>
<keyword evidence="7" id="KW-0408">Iron</keyword>
<dbReference type="InterPro" id="IPR003593">
    <property type="entry name" value="AAA+_ATPase"/>
</dbReference>
<evidence type="ECO:0000256" key="2">
    <source>
        <dbReference type="ARBA" id="ARBA00022448"/>
    </source>
</evidence>
<dbReference type="GO" id="GO:0005524">
    <property type="term" value="F:ATP binding"/>
    <property type="evidence" value="ECO:0007669"/>
    <property type="project" value="UniProtKB-KW"/>
</dbReference>
<dbReference type="PROSITE" id="PS50893">
    <property type="entry name" value="ABC_TRANSPORTER_2"/>
    <property type="match status" value="1"/>
</dbReference>
<keyword evidence="2" id="KW-0813">Transport</keyword>
<evidence type="ECO:0000256" key="4">
    <source>
        <dbReference type="ARBA" id="ARBA00022496"/>
    </source>
</evidence>
<dbReference type="RefSeq" id="WP_185979645.1">
    <property type="nucleotide sequence ID" value="NZ_CP060204.1"/>
</dbReference>
<dbReference type="InterPro" id="IPR051535">
    <property type="entry name" value="Siderophore_ABC-ATPase"/>
</dbReference>
<proteinExistence type="predicted"/>
<dbReference type="GO" id="GO:0005886">
    <property type="term" value="C:plasma membrane"/>
    <property type="evidence" value="ECO:0007669"/>
    <property type="project" value="UniProtKB-SubCell"/>
</dbReference>
<evidence type="ECO:0000259" key="10">
    <source>
        <dbReference type="PROSITE" id="PS50893"/>
    </source>
</evidence>
<dbReference type="SUPFAM" id="SSF52540">
    <property type="entry name" value="P-loop containing nucleoside triphosphate hydrolases"/>
    <property type="match status" value="1"/>
</dbReference>
<keyword evidence="8" id="KW-0406">Ion transport</keyword>
<protein>
    <submittedName>
        <fullName evidence="11">ABC transporter ATP-binding protein</fullName>
    </submittedName>
</protein>
<evidence type="ECO:0000256" key="7">
    <source>
        <dbReference type="ARBA" id="ARBA00023004"/>
    </source>
</evidence>
<evidence type="ECO:0000256" key="6">
    <source>
        <dbReference type="ARBA" id="ARBA00022840"/>
    </source>
</evidence>
<evidence type="ECO:0000256" key="1">
    <source>
        <dbReference type="ARBA" id="ARBA00004202"/>
    </source>
</evidence>
<dbReference type="Pfam" id="PF00005">
    <property type="entry name" value="ABC_tran"/>
    <property type="match status" value="1"/>
</dbReference>
<evidence type="ECO:0000313" key="11">
    <source>
        <dbReference type="EMBL" id="QNH53426.1"/>
    </source>
</evidence>
<name>A0A7G7VH33_9FIRM</name>
<keyword evidence="3" id="KW-1003">Cell membrane</keyword>
<comment type="subcellular location">
    <subcellularLocation>
        <location evidence="1">Cell membrane</location>
        <topology evidence="1">Peripheral membrane protein</topology>
    </subcellularLocation>
</comment>
<sequence>MEELLRTHDLSVSYGSTEIIHAVDISIRRAEIAAIIGPNGSGKSTLLKALARLLKPRSGVVEFLGTDIWSRTEREVAQRIAFLPQSADPPGDITVLELVHMGRLPHRKFWDTFSKEDGDICREALMRTGMESFAMRPIRALSGGERQRARLAMALAQQPEALLLDEPTTYLDIRHQLALMELVEELHDALGLTVVMVLHDLNQAVRYGERLIAVRAGKIIADGSPNDVFTRELVRDLYGVESRVSDVEIAGRHTKLCLPERVAKDLAHEQSAPSHT</sequence>
<reference evidence="11 12" key="1">
    <citation type="submission" date="2020-07" db="EMBL/GenBank/DDBJ databases">
        <title>Complete genome and description of Selenomonas timonensis sp. nov., a new bacterium isolated from a gingivitis subject.</title>
        <authorList>
            <person name="Antezack A."/>
        </authorList>
    </citation>
    <scope>NUCLEOTIDE SEQUENCE [LARGE SCALE GENOMIC DNA]</scope>
    <source>
        <strain evidence="11 12">Marseille-Q3039</strain>
    </source>
</reference>
<dbReference type="InterPro" id="IPR017871">
    <property type="entry name" value="ABC_transporter-like_CS"/>
</dbReference>
<evidence type="ECO:0000256" key="3">
    <source>
        <dbReference type="ARBA" id="ARBA00022475"/>
    </source>
</evidence>
<evidence type="ECO:0000256" key="5">
    <source>
        <dbReference type="ARBA" id="ARBA00022741"/>
    </source>
</evidence>
<dbReference type="PANTHER" id="PTHR42771">
    <property type="entry name" value="IRON(3+)-HYDROXAMATE IMPORT ATP-BINDING PROTEIN FHUC"/>
    <property type="match status" value="1"/>
</dbReference>
<dbReference type="AlphaFoldDB" id="A0A7G7VH33"/>
<accession>A0A7G7VH33</accession>
<dbReference type="InterPro" id="IPR003439">
    <property type="entry name" value="ABC_transporter-like_ATP-bd"/>
</dbReference>
<gene>
    <name evidence="11" type="ORF">H1B31_05760</name>
</gene>
<evidence type="ECO:0000313" key="12">
    <source>
        <dbReference type="Proteomes" id="UP000515480"/>
    </source>
</evidence>
<dbReference type="CDD" id="cd03214">
    <property type="entry name" value="ABC_Iron-Siderophores_B12_Hemin"/>
    <property type="match status" value="1"/>
</dbReference>
<dbReference type="PANTHER" id="PTHR42771:SF2">
    <property type="entry name" value="IRON(3+)-HYDROXAMATE IMPORT ATP-BINDING PROTEIN FHUC"/>
    <property type="match status" value="1"/>
</dbReference>
<dbReference type="PROSITE" id="PS00211">
    <property type="entry name" value="ABC_TRANSPORTER_1"/>
    <property type="match status" value="1"/>
</dbReference>
<dbReference type="GO" id="GO:0006826">
    <property type="term" value="P:iron ion transport"/>
    <property type="evidence" value="ECO:0007669"/>
    <property type="project" value="UniProtKB-KW"/>
</dbReference>